<organism evidence="13 14">
    <name type="scientific">Apibacter adventoris</name>
    <dbReference type="NCBI Taxonomy" id="1679466"/>
    <lineage>
        <taxon>Bacteria</taxon>
        <taxon>Pseudomonadati</taxon>
        <taxon>Bacteroidota</taxon>
        <taxon>Flavobacteriia</taxon>
        <taxon>Flavobacteriales</taxon>
        <taxon>Weeksellaceae</taxon>
        <taxon>Apibacter</taxon>
    </lineage>
</organism>
<evidence type="ECO:0000256" key="5">
    <source>
        <dbReference type="ARBA" id="ARBA00023077"/>
    </source>
</evidence>
<dbReference type="PROSITE" id="PS52016">
    <property type="entry name" value="TONB_DEPENDENT_REC_3"/>
    <property type="match status" value="1"/>
</dbReference>
<dbReference type="Gene3D" id="2.40.170.20">
    <property type="entry name" value="TonB-dependent receptor, beta-barrel domain"/>
    <property type="match status" value="1"/>
</dbReference>
<evidence type="ECO:0000259" key="12">
    <source>
        <dbReference type="Pfam" id="PF07715"/>
    </source>
</evidence>
<keyword evidence="10" id="KW-0732">Signal</keyword>
<evidence type="ECO:0000256" key="6">
    <source>
        <dbReference type="ARBA" id="ARBA00023136"/>
    </source>
</evidence>
<evidence type="ECO:0000313" key="14">
    <source>
        <dbReference type="Proteomes" id="UP000238042"/>
    </source>
</evidence>
<keyword evidence="6 8" id="KW-0472">Membrane</keyword>
<dbReference type="Pfam" id="PF00593">
    <property type="entry name" value="TonB_dep_Rec_b-barrel"/>
    <property type="match status" value="1"/>
</dbReference>
<dbReference type="InterPro" id="IPR037066">
    <property type="entry name" value="Plug_dom_sf"/>
</dbReference>
<reference evidence="13 14" key="1">
    <citation type="submission" date="2018-02" db="EMBL/GenBank/DDBJ databases">
        <title>Genome sequences of Apibacter spp., gut symbionts of Asian honey bees.</title>
        <authorList>
            <person name="Kwong W.K."/>
            <person name="Steele M.I."/>
            <person name="Moran N.A."/>
        </authorList>
    </citation>
    <scope>NUCLEOTIDE SEQUENCE [LARGE SCALE GENOMIC DNA]</scope>
    <source>
        <strain evidence="14">wkB301</strain>
    </source>
</reference>
<feature type="domain" description="TonB-dependent receptor-like beta-barrel" evidence="11">
    <location>
        <begin position="354"/>
        <end position="779"/>
    </location>
</feature>
<dbReference type="SUPFAM" id="SSF56935">
    <property type="entry name" value="Porins"/>
    <property type="match status" value="1"/>
</dbReference>
<dbReference type="EMBL" id="PSZM01000026">
    <property type="protein sequence ID" value="PQL93973.1"/>
    <property type="molecule type" value="Genomic_DNA"/>
</dbReference>
<dbReference type="Gene3D" id="2.170.130.10">
    <property type="entry name" value="TonB-dependent receptor, plug domain"/>
    <property type="match status" value="1"/>
</dbReference>
<dbReference type="Proteomes" id="UP000238042">
    <property type="component" value="Unassembled WGS sequence"/>
</dbReference>
<dbReference type="InterPro" id="IPR039426">
    <property type="entry name" value="TonB-dep_rcpt-like"/>
</dbReference>
<name>A0A2S8AEV4_9FLAO</name>
<dbReference type="CDD" id="cd01347">
    <property type="entry name" value="ligand_gated_channel"/>
    <property type="match status" value="1"/>
</dbReference>
<dbReference type="InterPro" id="IPR036942">
    <property type="entry name" value="Beta-barrel_TonB_sf"/>
</dbReference>
<feature type="signal peptide" evidence="10">
    <location>
        <begin position="1"/>
        <end position="22"/>
    </location>
</feature>
<evidence type="ECO:0000256" key="4">
    <source>
        <dbReference type="ARBA" id="ARBA00022692"/>
    </source>
</evidence>
<evidence type="ECO:0000256" key="7">
    <source>
        <dbReference type="ARBA" id="ARBA00023237"/>
    </source>
</evidence>
<evidence type="ECO:0000256" key="9">
    <source>
        <dbReference type="RuleBase" id="RU003357"/>
    </source>
</evidence>
<keyword evidence="4 8" id="KW-0812">Transmembrane</keyword>
<dbReference type="PANTHER" id="PTHR47234">
    <property type="match status" value="1"/>
</dbReference>
<dbReference type="Pfam" id="PF07715">
    <property type="entry name" value="Plug"/>
    <property type="match status" value="1"/>
</dbReference>
<sequence>MKKKILLILSLLFVSFFEYITAQEKVAIDSLEQFNDLDEVVIIGGRNSERTVVNSPVAIDVIDVRKIEKNSPQLTANDLLNYLVPSFNSVRQSSSDGTEHIDPATLRGMGPDQVLVLVNGKRRHTTSLVNYQNTVGNGSVGTDLSAIPVSAIEKIEVLRDGAAAQYGSDAIAGVINIILKKNEGGSASISYGITNRKDGENYNFSGNYGTKLGTNGGSINLSLVVSQRNKTNRSYENNLDKFGNNFAYEFAPNPEQARAEDEQIMAAKGLTQRDFRFRIGDAQIKNQQFFINAIYPLSDKFNLYSFGGASLRQGEGAEFRRLPSETSNVVSEYYPNGFQPLLKSTIYDISNATGVRYYYNNWNIDLSNTLGQNIFNYKVAQTNNASLGVNSPTEFKAGGHEFLQNTINLDIAKNFNHIFTLAFGGEFRYEQYQIKTGEEASWGRYDKFGNIVTAITDPSNIIAAGGSQGFIGFSPANALKKDRNNVAGYADLAFKTNKFSGDIAGRYEHYSDFGNSLTGKLALRYEYANGFAIRGAFSTGFRAPSLQQQYFNNSFSDISTSGSGIVSKGIFTNESILAKALGIEKLKEEKSINASAGLTFRPSKNLYITADAYYIKVDDRIVLTSEFVNPIIQSYGVEGARFFTNAIDTETKGIDIVATYKLNIGLGNLTINLSGNYTQTEIVDFHFPEVFGGNINEYFGPDQTNIIESLSPKTKATLGFVYNLSKWNFLVRNTYFGKVTRDGYPFGKVQHHDPKLVTDLSISYDIFKNFTLTVGGNNIFDIFPDKQIYENSYYHVFKYAPVQMGTTGANWFAKLNMNF</sequence>
<dbReference type="GO" id="GO:0009279">
    <property type="term" value="C:cell outer membrane"/>
    <property type="evidence" value="ECO:0007669"/>
    <property type="project" value="UniProtKB-SubCell"/>
</dbReference>
<evidence type="ECO:0000256" key="1">
    <source>
        <dbReference type="ARBA" id="ARBA00004571"/>
    </source>
</evidence>
<evidence type="ECO:0000259" key="11">
    <source>
        <dbReference type="Pfam" id="PF00593"/>
    </source>
</evidence>
<evidence type="ECO:0000256" key="3">
    <source>
        <dbReference type="ARBA" id="ARBA00022452"/>
    </source>
</evidence>
<keyword evidence="7 8" id="KW-0998">Cell outer membrane</keyword>
<keyword evidence="13" id="KW-0675">Receptor</keyword>
<comment type="similarity">
    <text evidence="8 9">Belongs to the TonB-dependent receptor family.</text>
</comment>
<keyword evidence="3 8" id="KW-1134">Transmembrane beta strand</keyword>
<comment type="caution">
    <text evidence="13">The sequence shown here is derived from an EMBL/GenBank/DDBJ whole genome shotgun (WGS) entry which is preliminary data.</text>
</comment>
<feature type="chain" id="PRO_5015784688" evidence="10">
    <location>
        <begin position="23"/>
        <end position="819"/>
    </location>
</feature>
<keyword evidence="5 9" id="KW-0798">TonB box</keyword>
<dbReference type="InterPro" id="IPR000531">
    <property type="entry name" value="Beta-barrel_TonB"/>
</dbReference>
<dbReference type="InterPro" id="IPR012910">
    <property type="entry name" value="Plug_dom"/>
</dbReference>
<gene>
    <name evidence="13" type="ORF">C4S77_04095</name>
</gene>
<proteinExistence type="inferred from homology"/>
<keyword evidence="14" id="KW-1185">Reference proteome</keyword>
<keyword evidence="2 8" id="KW-0813">Transport</keyword>
<evidence type="ECO:0000256" key="8">
    <source>
        <dbReference type="PROSITE-ProRule" id="PRU01360"/>
    </source>
</evidence>
<evidence type="ECO:0000256" key="2">
    <source>
        <dbReference type="ARBA" id="ARBA00022448"/>
    </source>
</evidence>
<feature type="domain" description="TonB-dependent receptor plug" evidence="12">
    <location>
        <begin position="53"/>
        <end position="174"/>
    </location>
</feature>
<dbReference type="AlphaFoldDB" id="A0A2S8AEV4"/>
<dbReference type="OrthoDB" id="9805434at2"/>
<evidence type="ECO:0000313" key="13">
    <source>
        <dbReference type="EMBL" id="PQL93973.1"/>
    </source>
</evidence>
<accession>A0A2S8AEV4</accession>
<dbReference type="RefSeq" id="WP_105246258.1">
    <property type="nucleotide sequence ID" value="NZ_PSZM01000026.1"/>
</dbReference>
<evidence type="ECO:0000256" key="10">
    <source>
        <dbReference type="SAM" id="SignalP"/>
    </source>
</evidence>
<comment type="subcellular location">
    <subcellularLocation>
        <location evidence="1 8">Cell outer membrane</location>
        <topology evidence="1 8">Multi-pass membrane protein</topology>
    </subcellularLocation>
</comment>
<dbReference type="PANTHER" id="PTHR47234:SF3">
    <property type="entry name" value="SECRETIN_TONB SHORT N-TERMINAL DOMAIN-CONTAINING PROTEIN"/>
    <property type="match status" value="1"/>
</dbReference>
<protein>
    <submittedName>
        <fullName evidence="13">Ferric enterobactin receptor</fullName>
    </submittedName>
</protein>